<organism evidence="1 2">
    <name type="scientific">Granulicella sibirica</name>
    <dbReference type="NCBI Taxonomy" id="2479048"/>
    <lineage>
        <taxon>Bacteria</taxon>
        <taxon>Pseudomonadati</taxon>
        <taxon>Acidobacteriota</taxon>
        <taxon>Terriglobia</taxon>
        <taxon>Terriglobales</taxon>
        <taxon>Acidobacteriaceae</taxon>
        <taxon>Granulicella</taxon>
    </lineage>
</organism>
<gene>
    <name evidence="1" type="ORF">GRAN_2500</name>
</gene>
<protein>
    <submittedName>
        <fullName evidence="1">Uncharacterized protein</fullName>
    </submittedName>
</protein>
<evidence type="ECO:0000313" key="2">
    <source>
        <dbReference type="Proteomes" id="UP000289437"/>
    </source>
</evidence>
<dbReference type="EMBL" id="RDSM01000002">
    <property type="protein sequence ID" value="RXH55643.1"/>
    <property type="molecule type" value="Genomic_DNA"/>
</dbReference>
<proteinExistence type="predicted"/>
<evidence type="ECO:0000313" key="1">
    <source>
        <dbReference type="EMBL" id="RXH55643.1"/>
    </source>
</evidence>
<name>A0A4Q0SX14_9BACT</name>
<accession>A0A4Q0SX14</accession>
<keyword evidence="2" id="KW-1185">Reference proteome</keyword>
<reference evidence="2" key="2">
    <citation type="submission" date="2019-02" db="EMBL/GenBank/DDBJ databases">
        <title>Granulicella sibirica sp. nov., a psychrotolerant acidobacterium isolated from an organic soil layer in forested tundra, West Siberia.</title>
        <authorList>
            <person name="Oshkin I.Y."/>
            <person name="Kulichevskaya I.S."/>
            <person name="Rijpstra W.I.C."/>
            <person name="Sinninghe Damste J.S."/>
            <person name="Rakitin A.L."/>
            <person name="Ravin N.V."/>
            <person name="Dedysh S.N."/>
        </authorList>
    </citation>
    <scope>NUCLEOTIDE SEQUENCE [LARGE SCALE GENOMIC DNA]</scope>
    <source>
        <strain evidence="2">AF10</strain>
    </source>
</reference>
<dbReference type="Proteomes" id="UP000289437">
    <property type="component" value="Unassembled WGS sequence"/>
</dbReference>
<dbReference type="AlphaFoldDB" id="A0A4Q0SX14"/>
<sequence>MRAPVRILLARGAGRPHTSFVQLNGSLDKTLEKVEADHTEIAENLAQMRNRNSASLPGN</sequence>
<comment type="caution">
    <text evidence="1">The sequence shown here is derived from an EMBL/GenBank/DDBJ whole genome shotgun (WGS) entry which is preliminary data.</text>
</comment>
<reference evidence="1 2" key="1">
    <citation type="submission" date="2018-11" db="EMBL/GenBank/DDBJ databases">
        <authorList>
            <person name="Mardanov A.V."/>
            <person name="Ravin N.V."/>
            <person name="Dedysh S.N."/>
        </authorList>
    </citation>
    <scope>NUCLEOTIDE SEQUENCE [LARGE SCALE GENOMIC DNA]</scope>
    <source>
        <strain evidence="1 2">AF10</strain>
    </source>
</reference>